<organism evidence="3 4">
    <name type="scientific">Phytophthora oleae</name>
    <dbReference type="NCBI Taxonomy" id="2107226"/>
    <lineage>
        <taxon>Eukaryota</taxon>
        <taxon>Sar</taxon>
        <taxon>Stramenopiles</taxon>
        <taxon>Oomycota</taxon>
        <taxon>Peronosporomycetes</taxon>
        <taxon>Peronosporales</taxon>
        <taxon>Peronosporaceae</taxon>
        <taxon>Phytophthora</taxon>
    </lineage>
</organism>
<feature type="compositionally biased region" description="Basic and acidic residues" evidence="2">
    <location>
        <begin position="90"/>
        <end position="110"/>
    </location>
</feature>
<feature type="compositionally biased region" description="Low complexity" evidence="2">
    <location>
        <begin position="56"/>
        <end position="65"/>
    </location>
</feature>
<gene>
    <name evidence="3" type="ORF">V7S43_012502</name>
</gene>
<dbReference type="Proteomes" id="UP001632037">
    <property type="component" value="Unassembled WGS sequence"/>
</dbReference>
<accession>A0ABD3F747</accession>
<comment type="caution">
    <text evidence="3">The sequence shown here is derived from an EMBL/GenBank/DDBJ whole genome shotgun (WGS) entry which is preliminary data.</text>
</comment>
<evidence type="ECO:0000256" key="1">
    <source>
        <dbReference type="SAM" id="Coils"/>
    </source>
</evidence>
<name>A0ABD3F747_9STRA</name>
<keyword evidence="1" id="KW-0175">Coiled coil</keyword>
<feature type="region of interest" description="Disordered" evidence="2">
    <location>
        <begin position="129"/>
        <end position="152"/>
    </location>
</feature>
<evidence type="ECO:0000313" key="4">
    <source>
        <dbReference type="Proteomes" id="UP001632037"/>
    </source>
</evidence>
<feature type="compositionally biased region" description="Polar residues" evidence="2">
    <location>
        <begin position="74"/>
        <end position="89"/>
    </location>
</feature>
<keyword evidence="4" id="KW-1185">Reference proteome</keyword>
<sequence>MELYGRPGPQRTPSPAVAFLNERPKSLSFSSAFKPPKVSRGRSEDEFPQIILPDRPSSSQQQNQQQPPPLHQRPASSRFLNRPQSSNGVHRQESFEDAKQRPRTARDSARKLPSTTPAFVKKTYCFTQDTEGPELDGQTNSEELSESSSPNLEEQYLQQLKADILYLHNVHRQLESESENNGDRFSRSTGTQAPNHVKTLLLHRDTKAFLGWSSQDSSSSIQALLLGYNYSSDSAQLTAAKAGLEGLLADTLVSLMDFCIAHDSSISPGSEDNAKMKLVRPPARLQNGDSPILPFANGCGTNPVSIYAGGMLSVLQQTEVLKRTMLASTGERKNLVKVIADKDAQLSELTEQIGFFKDALARRRPRFERQKQVIVHYEQENTLESTDNEAVDQSPVSAGQLARLAALEKDQVEFLISMQSLEQQKNELEQQLEKANLELQGALYRHEIAAQQHQESLTVAKNTFQEQIKAMGKQTANIQSLLASSMERHRSLEESSAQEKSQLRRDKQELERLIHRKENELGQRQAQATVKAEAQAQSATAQLQLVTNQLSQAQEALRGLRYELKAAQTDNKQIQSTIHSLHHDLKVRNEDVHSLTSKLAVTQATVESKIALLQQTETHFEASSKEIELQWTLLEEQALQLQILEIKLSRSVPVDDEELQSRQQREESTWHQRVSALEHALVAERQNTALFREQQRKAVVMEQEKADHAVEQAQAVAAELATANLCLLERKRQREQEQTAFEQKLKAYVDRVTELSSDKDGLELKLDTLRSQCEHLKQSKAQTADEAAADEKKLEEELATAKEELKNLTEIRENLDRALAHALATPRGKSVRHHATLSEVRAELQKAKQKSAALEEQLSRNGNIRTTEIDGKLAQLSARERRVAEEQRGLKKQRAAERRDLQNERTELDQQREAQEALEAKQKTDHTLLQEIIVLLAQRLQVMTELFKTEPVPAPNSENKDLAAAHDAESWREMQQHWETLHQELLAVDWKLEDMRVQLEAMHLEYVGDSVGKHQSSRSAFHGPNPFSDAVAAGRDTVPVAEQLKANRLLRRLSCPGESLKRRGRQVEAEEQDTFALALAREMAAMKQGYEKQLKELRGELCKTQQLRLLTSQRLRAELATERTRRQQTVEQLTQRIVELEEALRDQEKALAVAQTEHQAILDQYAAATSEDERQRALRDLVDLVGGEQRRRERERLSKLLSYCGASSVTVERRDRAVEEETVDEVLARLDGLDDNRSC</sequence>
<evidence type="ECO:0000256" key="2">
    <source>
        <dbReference type="SAM" id="MobiDB-lite"/>
    </source>
</evidence>
<protein>
    <recommendedName>
        <fullName evidence="5">Up-regulated during septation protein 1 domain-containing protein</fullName>
    </recommendedName>
</protein>
<evidence type="ECO:0000313" key="3">
    <source>
        <dbReference type="EMBL" id="KAL3662657.1"/>
    </source>
</evidence>
<dbReference type="AlphaFoldDB" id="A0ABD3F747"/>
<feature type="compositionally biased region" description="Low complexity" evidence="2">
    <location>
        <begin position="140"/>
        <end position="152"/>
    </location>
</feature>
<feature type="coiled-coil region" evidence="1">
    <location>
        <begin position="752"/>
        <end position="857"/>
    </location>
</feature>
<reference evidence="3 4" key="1">
    <citation type="submission" date="2024-09" db="EMBL/GenBank/DDBJ databases">
        <title>Genome sequencing and assembly of Phytophthora oleae, isolate VK10A, causative agent of rot of olive drupes.</title>
        <authorList>
            <person name="Conti Taguali S."/>
            <person name="Riolo M."/>
            <person name="La Spada F."/>
            <person name="Cacciola S.O."/>
            <person name="Dionisio G."/>
        </authorList>
    </citation>
    <scope>NUCLEOTIDE SEQUENCE [LARGE SCALE GENOMIC DNA]</scope>
    <source>
        <strain evidence="3 4">VK10A</strain>
    </source>
</reference>
<feature type="region of interest" description="Disordered" evidence="2">
    <location>
        <begin position="884"/>
        <end position="922"/>
    </location>
</feature>
<feature type="coiled-coil region" evidence="1">
    <location>
        <begin position="1080"/>
        <end position="1157"/>
    </location>
</feature>
<evidence type="ECO:0008006" key="5">
    <source>
        <dbReference type="Google" id="ProtNLM"/>
    </source>
</evidence>
<proteinExistence type="predicted"/>
<feature type="region of interest" description="Disordered" evidence="2">
    <location>
        <begin position="1"/>
        <end position="114"/>
    </location>
</feature>
<feature type="region of interest" description="Disordered" evidence="2">
    <location>
        <begin position="487"/>
        <end position="506"/>
    </location>
</feature>
<dbReference type="EMBL" id="JBIMZQ010000031">
    <property type="protein sequence ID" value="KAL3662657.1"/>
    <property type="molecule type" value="Genomic_DNA"/>
</dbReference>
<feature type="coiled-coil region" evidence="1">
    <location>
        <begin position="404"/>
        <end position="445"/>
    </location>
</feature>